<proteinExistence type="predicted"/>
<accession>A0A937CPI9</accession>
<dbReference type="Proteomes" id="UP000633219">
    <property type="component" value="Unassembled WGS sequence"/>
</dbReference>
<evidence type="ECO:0000313" key="1">
    <source>
        <dbReference type="EMBL" id="MBL0372578.1"/>
    </source>
</evidence>
<dbReference type="PANTHER" id="PTHR39327">
    <property type="match status" value="1"/>
</dbReference>
<dbReference type="AlphaFoldDB" id="A0A937CPI9"/>
<dbReference type="Gene3D" id="3.10.620.30">
    <property type="match status" value="1"/>
</dbReference>
<dbReference type="PANTHER" id="PTHR39327:SF1">
    <property type="entry name" value="BLR5470 PROTEIN"/>
    <property type="match status" value="1"/>
</dbReference>
<organism evidence="1 2">
    <name type="scientific">Rhizobium setariae</name>
    <dbReference type="NCBI Taxonomy" id="2801340"/>
    <lineage>
        <taxon>Bacteria</taxon>
        <taxon>Pseudomonadati</taxon>
        <taxon>Pseudomonadota</taxon>
        <taxon>Alphaproteobacteria</taxon>
        <taxon>Hyphomicrobiales</taxon>
        <taxon>Rhizobiaceae</taxon>
        <taxon>Rhizobium/Agrobacterium group</taxon>
        <taxon>Rhizobium</taxon>
    </lineage>
</organism>
<comment type="caution">
    <text evidence="1">The sequence shown here is derived from an EMBL/GenBank/DDBJ whole genome shotgun (WGS) entry which is preliminary data.</text>
</comment>
<dbReference type="InterPro" id="IPR010319">
    <property type="entry name" value="Transglutaminase-like_Cys_pept"/>
</dbReference>
<keyword evidence="2" id="KW-1185">Reference proteome</keyword>
<reference evidence="1" key="1">
    <citation type="submission" date="2021-01" db="EMBL/GenBank/DDBJ databases">
        <title>Rhizobium sp. strain KVB221 16S ribosomal RNA gene Genome sequencing and assembly.</title>
        <authorList>
            <person name="Kang M."/>
        </authorList>
    </citation>
    <scope>NUCLEOTIDE SEQUENCE</scope>
    <source>
        <strain evidence="1">KVB221</strain>
    </source>
</reference>
<sequence>MQAGAITSQPIGHYEFCQTHKSECSVRSTNTVAPRVTEFGWNVVRQINAQVNQDIMPMTDQQIYGRDEVWAYPKEVGDCEDFVLLKRKMLMERGFSAADLLVTVVRKRDGEGHAVLTLRTSDGDYVLDNLEDTVKLWSETPYRYLKRQASFNTGRWVTIDNSDEVVVGAVEK</sequence>
<name>A0A937CPI9_9HYPH</name>
<protein>
    <submittedName>
        <fullName evidence="1">Transglutaminase-like cysteine peptidase</fullName>
    </submittedName>
</protein>
<gene>
    <name evidence="1" type="ORF">JJB09_11115</name>
</gene>
<dbReference type="EMBL" id="JAEQNC010000005">
    <property type="protein sequence ID" value="MBL0372578.1"/>
    <property type="molecule type" value="Genomic_DNA"/>
</dbReference>
<evidence type="ECO:0000313" key="2">
    <source>
        <dbReference type="Proteomes" id="UP000633219"/>
    </source>
</evidence>
<dbReference type="Pfam" id="PF06035">
    <property type="entry name" value="Peptidase_C93"/>
    <property type="match status" value="1"/>
</dbReference>